<feature type="domain" description="Glycosyl-hydrolase family 116 catalytic region" evidence="2">
    <location>
        <begin position="571"/>
        <end position="950"/>
    </location>
</feature>
<dbReference type="PROSITE" id="PS00018">
    <property type="entry name" value="EF_HAND_1"/>
    <property type="match status" value="1"/>
</dbReference>
<dbReference type="InterPro" id="IPR024462">
    <property type="entry name" value="GH116_N"/>
</dbReference>
<dbReference type="Pfam" id="PF04685">
    <property type="entry name" value="DUF608"/>
    <property type="match status" value="1"/>
</dbReference>
<dbReference type="Pfam" id="PF12215">
    <property type="entry name" value="Glyco_hydr_116N"/>
    <property type="match status" value="1"/>
</dbReference>
<feature type="domain" description="Glycosyl-hydrolase family 116 N-terminal" evidence="3">
    <location>
        <begin position="123"/>
        <end position="468"/>
    </location>
</feature>
<gene>
    <name evidence="4" type="ORF">C9374_010027</name>
</gene>
<evidence type="ECO:0008006" key="6">
    <source>
        <dbReference type="Google" id="ProtNLM"/>
    </source>
</evidence>
<proteinExistence type="predicted"/>
<keyword evidence="5" id="KW-1185">Reference proteome</keyword>
<evidence type="ECO:0000259" key="3">
    <source>
        <dbReference type="Pfam" id="PF12215"/>
    </source>
</evidence>
<dbReference type="InterPro" id="IPR008928">
    <property type="entry name" value="6-hairpin_glycosidase_sf"/>
</dbReference>
<protein>
    <recommendedName>
        <fullName evidence="6">NLGase</fullName>
    </recommendedName>
</protein>
<dbReference type="PANTHER" id="PTHR12654">
    <property type="entry name" value="BILE ACID BETA-GLUCOSIDASE-RELATED"/>
    <property type="match status" value="1"/>
</dbReference>
<dbReference type="EMBL" id="PYSW02000040">
    <property type="protein sequence ID" value="KAG2375023.1"/>
    <property type="molecule type" value="Genomic_DNA"/>
</dbReference>
<dbReference type="PANTHER" id="PTHR12654:SF0">
    <property type="entry name" value="NON-LYSOSOMAL GLUCOSYLCERAMIDASE"/>
    <property type="match status" value="1"/>
</dbReference>
<dbReference type="GeneID" id="68102481"/>
<dbReference type="SUPFAM" id="SSF48208">
    <property type="entry name" value="Six-hairpin glycosidases"/>
    <property type="match status" value="1"/>
</dbReference>
<feature type="region of interest" description="Disordered" evidence="1">
    <location>
        <begin position="545"/>
        <end position="565"/>
    </location>
</feature>
<dbReference type="InterPro" id="IPR052566">
    <property type="entry name" value="Non-lysos_glucosylceramidase"/>
</dbReference>
<evidence type="ECO:0000313" key="5">
    <source>
        <dbReference type="Proteomes" id="UP000816034"/>
    </source>
</evidence>
<dbReference type="InterPro" id="IPR012341">
    <property type="entry name" value="6hp_glycosidase-like_sf"/>
</dbReference>
<dbReference type="Proteomes" id="UP000816034">
    <property type="component" value="Unassembled WGS sequence"/>
</dbReference>
<dbReference type="InterPro" id="IPR006775">
    <property type="entry name" value="GH116_catalytic"/>
</dbReference>
<accession>A0AA88GH10</accession>
<name>A0AA88GH10_NAELO</name>
<dbReference type="GO" id="GO:0005975">
    <property type="term" value="P:carbohydrate metabolic process"/>
    <property type="evidence" value="ECO:0007669"/>
    <property type="project" value="InterPro"/>
</dbReference>
<evidence type="ECO:0000259" key="2">
    <source>
        <dbReference type="Pfam" id="PF04685"/>
    </source>
</evidence>
<evidence type="ECO:0000313" key="4">
    <source>
        <dbReference type="EMBL" id="KAG2375023.1"/>
    </source>
</evidence>
<organism evidence="4 5">
    <name type="scientific">Naegleria lovaniensis</name>
    <name type="common">Amoeba</name>
    <dbReference type="NCBI Taxonomy" id="51637"/>
    <lineage>
        <taxon>Eukaryota</taxon>
        <taxon>Discoba</taxon>
        <taxon>Heterolobosea</taxon>
        <taxon>Tetramitia</taxon>
        <taxon>Eutetramitia</taxon>
        <taxon>Vahlkampfiidae</taxon>
        <taxon>Naegleria</taxon>
    </lineage>
</organism>
<dbReference type="GO" id="GO:0008422">
    <property type="term" value="F:beta-glucosidase activity"/>
    <property type="evidence" value="ECO:0007669"/>
    <property type="project" value="TreeGrafter"/>
</dbReference>
<dbReference type="RefSeq" id="XP_044544197.1">
    <property type="nucleotide sequence ID" value="XM_044685526.1"/>
</dbReference>
<dbReference type="AlphaFoldDB" id="A0AA88GH10"/>
<reference evidence="4 5" key="1">
    <citation type="journal article" date="2018" name="BMC Genomics">
        <title>The genome of Naegleria lovaniensis, the basis for a comparative approach to unravel pathogenicity factors of the human pathogenic amoeba N. fowleri.</title>
        <authorList>
            <person name="Liechti N."/>
            <person name="Schurch N."/>
            <person name="Bruggmann R."/>
            <person name="Wittwer M."/>
        </authorList>
    </citation>
    <scope>NUCLEOTIDE SEQUENCE [LARGE SCALE GENOMIC DNA]</scope>
    <source>
        <strain evidence="4 5">ATCC 30569</strain>
    </source>
</reference>
<comment type="caution">
    <text evidence="4">The sequence shown here is derived from an EMBL/GenBank/DDBJ whole genome shotgun (WGS) entry which is preliminary data.</text>
</comment>
<sequence>MHQTSEEDMIMKDLMDHSLRMNATDQKIPSIPPSFCWKFKFYIPNVDSNDDTPFNDHSNHSSMIECKIPLRAQTYSLKEVVHFIPGVFRFLTQSYISERLYHKRETPFDFFMRKGVTDPRRKGPPLGGIGSGSFTMSLNGWFTRHHLIFNQTGGVYNDTILPVNQFSIRVENVNDVNKATSFVLNPIVDFKDGAMNKNLLRNLKSNWKWINTRKGLKFEQEFMSLFPKSWTVYKSVGGYQQLTLVCEKYSPVIAHNYKESSYPTALFNWTIFNEGDEDLNISLMFTFQSDADITKNQPQQRIHNKHSTMTGTLQNGQHCKGVVMETSIKDSFSHQDPLQFCIGATCASYGISETSSISCVEYFNAMDSTQLNDMWKQFENFGSFDDENFSKRFTTTGSSHTATQQVISSSAVCVKIHLPPKSQRQVTFNMNWHSPIVRFGPSLEYIYLRHYMKYFQDKPLNSSDICWNMCKLSLQSSSSWSNEIDRWYTGVISSMPNATAMTISALFNELYYVIDGGTVWTFGEELRNDQLDFSQTAHELVCKMNQQESSPQEKSSSSNSSSNSQSINDYFSYLEGHEYLMHNTYDVHFYASHAMIVNWPAIQLSIQRDNALYVKQELPQETTFFLSNMKNKRKVLRCVPHDVGTPCERPWKMVNSYPMQDTNKWKDLNSQFIISIYRDYVYTKDEEFLKQVYPSVLLAMNYHLENFDKDKDGLIENEDFPDTTYDAWIVTGVSAYSGGLWIAALQCANQMALLLKDTETSDRLKQLIPSALQSYESKLWDDTNSYYHYDTSSHPQHDSIMADHLHGPFMLLLIGHQLYQQGEIESPYAIFPFNMERVRKSFDTVLQHNIKHFQKVTGIGGVINGIRPHTKQVDSTSLQSREVWTGTSYVVAALALLLGHEKDGFDLVESIFSKGAWSLKFGFWFQTPEAITENGEYRALGYMRPLAVWACYSAAIGVHSQL</sequence>
<evidence type="ECO:0000256" key="1">
    <source>
        <dbReference type="SAM" id="MobiDB-lite"/>
    </source>
</evidence>
<dbReference type="Gene3D" id="1.50.10.10">
    <property type="match status" value="1"/>
</dbReference>
<dbReference type="InterPro" id="IPR018247">
    <property type="entry name" value="EF_Hand_1_Ca_BS"/>
</dbReference>